<organism evidence="1 2">
    <name type="scientific">Aliiroseovarius crassostreae</name>
    <dbReference type="NCBI Taxonomy" id="154981"/>
    <lineage>
        <taxon>Bacteria</taxon>
        <taxon>Pseudomonadati</taxon>
        <taxon>Pseudomonadota</taxon>
        <taxon>Alphaproteobacteria</taxon>
        <taxon>Rhodobacterales</taxon>
        <taxon>Paracoccaceae</taxon>
        <taxon>Aliiroseovarius</taxon>
    </lineage>
</organism>
<dbReference type="RefSeq" id="WP_259773605.1">
    <property type="nucleotide sequence ID" value="NZ_CP080772.1"/>
</dbReference>
<reference evidence="1" key="1">
    <citation type="submission" date="2021-08" db="EMBL/GenBank/DDBJ databases">
        <authorList>
            <person name="Nwanade C."/>
            <person name="Wang M."/>
            <person name="Masoudi A."/>
            <person name="Yu Z."/>
            <person name="Liu J."/>
        </authorList>
    </citation>
    <scope>NUCLEOTIDE SEQUENCE</scope>
    <source>
        <strain evidence="1">S056</strain>
    </source>
</reference>
<protein>
    <submittedName>
        <fullName evidence="1">Uncharacterized protein</fullName>
    </submittedName>
</protein>
<dbReference type="EMBL" id="CP080776">
    <property type="protein sequence ID" value="UWP95392.1"/>
    <property type="molecule type" value="Genomic_DNA"/>
</dbReference>
<evidence type="ECO:0000313" key="2">
    <source>
        <dbReference type="Proteomes" id="UP001057991"/>
    </source>
</evidence>
<accession>A0A9Q9HDT7</accession>
<dbReference type="AlphaFoldDB" id="A0A9Q9HDT7"/>
<gene>
    <name evidence="1" type="ORF">K3X48_14700</name>
</gene>
<sequence>MAMTNMAKIRVLAVLILALALPTFLSLLWHRLSGDPMMRPLGITKEAVQDEEGEGLIIYADLQLDPDDPSIPNPAAFRKAVKDGFWAKGLQVTIRPGVSENGSVITYRIGPSTIGPLPAAQAVKGINAAVAAYRMNVPVKK</sequence>
<evidence type="ECO:0000313" key="1">
    <source>
        <dbReference type="EMBL" id="UWP95392.1"/>
    </source>
</evidence>
<name>A0A9Q9HDT7_9RHOB</name>
<dbReference type="GeneID" id="75104603"/>
<dbReference type="Proteomes" id="UP001057991">
    <property type="component" value="Chromosome"/>
</dbReference>
<proteinExistence type="predicted"/>